<organism evidence="1 2">
    <name type="scientific">Daphnia magna</name>
    <dbReference type="NCBI Taxonomy" id="35525"/>
    <lineage>
        <taxon>Eukaryota</taxon>
        <taxon>Metazoa</taxon>
        <taxon>Ecdysozoa</taxon>
        <taxon>Arthropoda</taxon>
        <taxon>Crustacea</taxon>
        <taxon>Branchiopoda</taxon>
        <taxon>Diplostraca</taxon>
        <taxon>Cladocera</taxon>
        <taxon>Anomopoda</taxon>
        <taxon>Daphniidae</taxon>
        <taxon>Daphnia</taxon>
    </lineage>
</organism>
<dbReference type="Proteomes" id="UP001234178">
    <property type="component" value="Unassembled WGS sequence"/>
</dbReference>
<evidence type="ECO:0000313" key="1">
    <source>
        <dbReference type="EMBL" id="KAK4027590.1"/>
    </source>
</evidence>
<evidence type="ECO:0000313" key="2">
    <source>
        <dbReference type="Proteomes" id="UP001234178"/>
    </source>
</evidence>
<sequence>MGRSMKIRLYIARTTIHKKNFAIVAKPIGCGDPMIGSVATLRQNLWEEPILRVIDKTQPNSMPKFSQEEKWETDPLLFRCQRQCSPDENS</sequence>
<accession>A0ABR0AR80</accession>
<dbReference type="EMBL" id="JAOYFB010000038">
    <property type="protein sequence ID" value="KAK4027590.1"/>
    <property type="molecule type" value="Genomic_DNA"/>
</dbReference>
<gene>
    <name evidence="1" type="ORF">OUZ56_016632</name>
</gene>
<comment type="caution">
    <text evidence="1">The sequence shown here is derived from an EMBL/GenBank/DDBJ whole genome shotgun (WGS) entry which is preliminary data.</text>
</comment>
<keyword evidence="2" id="KW-1185">Reference proteome</keyword>
<name>A0ABR0AR80_9CRUS</name>
<proteinExistence type="predicted"/>
<reference evidence="1 2" key="1">
    <citation type="journal article" date="2023" name="Nucleic Acids Res.">
        <title>The hologenome of Daphnia magna reveals possible DNA methylation and microbiome-mediated evolution of the host genome.</title>
        <authorList>
            <person name="Chaturvedi A."/>
            <person name="Li X."/>
            <person name="Dhandapani V."/>
            <person name="Marshall H."/>
            <person name="Kissane S."/>
            <person name="Cuenca-Cambronero M."/>
            <person name="Asole G."/>
            <person name="Calvet F."/>
            <person name="Ruiz-Romero M."/>
            <person name="Marangio P."/>
            <person name="Guigo R."/>
            <person name="Rago D."/>
            <person name="Mirbahai L."/>
            <person name="Eastwood N."/>
            <person name="Colbourne J.K."/>
            <person name="Zhou J."/>
            <person name="Mallon E."/>
            <person name="Orsini L."/>
        </authorList>
    </citation>
    <scope>NUCLEOTIDE SEQUENCE [LARGE SCALE GENOMIC DNA]</scope>
    <source>
        <strain evidence="1">LRV0_1</strain>
    </source>
</reference>
<protein>
    <submittedName>
        <fullName evidence="1">Uncharacterized protein</fullName>
    </submittedName>
</protein>